<dbReference type="EMBL" id="MDLC01000069">
    <property type="protein sequence ID" value="ODS22549.1"/>
    <property type="molecule type" value="Genomic_DNA"/>
</dbReference>
<name>A0A1D2QLV3_9GAMM</name>
<proteinExistence type="predicted"/>
<reference evidence="1 2" key="1">
    <citation type="journal article" date="2016" name="Appl. Environ. Microbiol.">
        <title>Lack of Overt Genome Reduction in the Bryostatin-Producing Bryozoan Symbiont "Candidatus Endobugula sertula".</title>
        <authorList>
            <person name="Miller I.J."/>
            <person name="Vanee N."/>
            <person name="Fong S.S."/>
            <person name="Lim-Fong G.E."/>
            <person name="Kwan J.C."/>
        </authorList>
    </citation>
    <scope>NUCLEOTIDE SEQUENCE [LARGE SCALE GENOMIC DNA]</scope>
    <source>
        <strain evidence="1">AB1-4</strain>
    </source>
</reference>
<evidence type="ECO:0000313" key="1">
    <source>
        <dbReference type="EMBL" id="ODS22549.1"/>
    </source>
</evidence>
<evidence type="ECO:0000313" key="2">
    <source>
        <dbReference type="Proteomes" id="UP000242502"/>
    </source>
</evidence>
<comment type="caution">
    <text evidence="1">The sequence shown here is derived from an EMBL/GenBank/DDBJ whole genome shotgun (WGS) entry which is preliminary data.</text>
</comment>
<organism evidence="1 2">
    <name type="scientific">Candidatus Endobugula sertula</name>
    <name type="common">Bugula neritina bacterial symbiont</name>
    <dbReference type="NCBI Taxonomy" id="62101"/>
    <lineage>
        <taxon>Bacteria</taxon>
        <taxon>Pseudomonadati</taxon>
        <taxon>Pseudomonadota</taxon>
        <taxon>Gammaproteobacteria</taxon>
        <taxon>Cellvibrionales</taxon>
        <taxon>Cellvibrionaceae</taxon>
        <taxon>Candidatus Endobugula</taxon>
    </lineage>
</organism>
<dbReference type="AlphaFoldDB" id="A0A1D2QLV3"/>
<sequence>MSKIVKKITDKEKHTPAHAPGFMGRLGVVFNELGIKPREYVSVIADSTGLSKSGARLVMEADRPPKQIDSFSKFVSYLSYSLKEKRIVASEDQLASYLLTGEQNPFKSSDEDTFSLTEFLEQGPVLTSQIILKVEEVAKINDIDTNEDISKDAIRLIYYRIANHCFKNNIHSDFNEAEKQILSLLILAKDNLL</sequence>
<protein>
    <submittedName>
        <fullName evidence="1">Uncharacterized protein</fullName>
    </submittedName>
</protein>
<accession>A0A1D2QLV3</accession>
<dbReference type="Proteomes" id="UP000242502">
    <property type="component" value="Unassembled WGS sequence"/>
</dbReference>
<gene>
    <name evidence="1" type="ORF">AB835_13620</name>
</gene>